<protein>
    <submittedName>
        <fullName evidence="2">Non-specific serine/threonine protein kinase</fullName>
    </submittedName>
</protein>
<evidence type="ECO:0000313" key="2">
    <source>
        <dbReference type="WBParaSite" id="PS1159_v2.g1678.t1"/>
    </source>
</evidence>
<accession>A0AC35FH28</accession>
<name>A0AC35FH28_9BILA</name>
<dbReference type="Proteomes" id="UP000887580">
    <property type="component" value="Unplaced"/>
</dbReference>
<organism evidence="1 2">
    <name type="scientific">Panagrolaimus sp. PS1159</name>
    <dbReference type="NCBI Taxonomy" id="55785"/>
    <lineage>
        <taxon>Eukaryota</taxon>
        <taxon>Metazoa</taxon>
        <taxon>Ecdysozoa</taxon>
        <taxon>Nematoda</taxon>
        <taxon>Chromadorea</taxon>
        <taxon>Rhabditida</taxon>
        <taxon>Tylenchina</taxon>
        <taxon>Panagrolaimomorpha</taxon>
        <taxon>Panagrolaimoidea</taxon>
        <taxon>Panagrolaimidae</taxon>
        <taxon>Panagrolaimus</taxon>
    </lineage>
</organism>
<reference evidence="2" key="1">
    <citation type="submission" date="2022-11" db="UniProtKB">
        <authorList>
            <consortium name="WormBaseParasite"/>
        </authorList>
    </citation>
    <scope>IDENTIFICATION</scope>
</reference>
<proteinExistence type="predicted"/>
<sequence length="459" mass="52749">MKKKQFHSIFLLKCQGLGKENSDKFTADFQQQYASTFGTPDQQLVDNMKKRIERSVNLDEDFKFPSLFPDRAVESSNRQQLISNELDPNKKLFYLECYDGDGTDFSKLVHVCGGTKSVVTWKAVCSYLSLKDVQKLGEGGFGEVYSLLYNKTINCALKVFPFKHDPTKDYPEYNGGEMLKPGQIITEVVLTSELSKLSNNGVNMCQNFVQLYHAWVIKGKYPKPLQDAWDTYKEINGEASENTSPSDYSTSTQHYLAMALNRGGKDMDKFVPQTDQQLLAVFLQVTFSLEVAEAQYEFEHRDLHLGNILINEVEEETHLTYRLNGKQFKIPTFGLIATIIDFTNAQMRKGSDTVFMDLSDDEQLFNQFGDIQYQVYRDMRDLMDNGDWSSYVPKTNCLWLEHLSNKLTNAGRRTKGLPIGEKRRKEIYTLLKTVREFNSAGDFFESITGDQIFHQFFNE</sequence>
<dbReference type="WBParaSite" id="PS1159_v2.g1678.t1">
    <property type="protein sequence ID" value="PS1159_v2.g1678.t1"/>
    <property type="gene ID" value="PS1159_v2.g1678"/>
</dbReference>
<evidence type="ECO:0000313" key="1">
    <source>
        <dbReference type="Proteomes" id="UP000887580"/>
    </source>
</evidence>